<organism evidence="1 2">
    <name type="scientific">Rhodopirellula bahusiensis</name>
    <dbReference type="NCBI Taxonomy" id="2014065"/>
    <lineage>
        <taxon>Bacteria</taxon>
        <taxon>Pseudomonadati</taxon>
        <taxon>Planctomycetota</taxon>
        <taxon>Planctomycetia</taxon>
        <taxon>Pirellulales</taxon>
        <taxon>Pirellulaceae</taxon>
        <taxon>Rhodopirellula</taxon>
    </lineage>
</organism>
<dbReference type="InterPro" id="IPR032675">
    <property type="entry name" value="LRR_dom_sf"/>
</dbReference>
<reference evidence="1 2" key="1">
    <citation type="submission" date="2017-06" db="EMBL/GenBank/DDBJ databases">
        <title>Description of Rhodopirellula bahusiensis sp. nov.</title>
        <authorList>
            <person name="Kizina J."/>
            <person name="Harder J."/>
        </authorList>
    </citation>
    <scope>NUCLEOTIDE SEQUENCE [LARGE SCALE GENOMIC DNA]</scope>
    <source>
        <strain evidence="1 2">SWK21</strain>
    </source>
</reference>
<evidence type="ECO:0000313" key="2">
    <source>
        <dbReference type="Proteomes" id="UP000225740"/>
    </source>
</evidence>
<evidence type="ECO:0000313" key="1">
    <source>
        <dbReference type="EMBL" id="PHQ34426.1"/>
    </source>
</evidence>
<protein>
    <recommendedName>
        <fullName evidence="3">Leucine Rich repeats (2 copies)</fullName>
    </recommendedName>
</protein>
<evidence type="ECO:0008006" key="3">
    <source>
        <dbReference type="Google" id="ProtNLM"/>
    </source>
</evidence>
<dbReference type="EMBL" id="NIZW01000011">
    <property type="protein sequence ID" value="PHQ34426.1"/>
    <property type="molecule type" value="Genomic_DNA"/>
</dbReference>
<comment type="caution">
    <text evidence="1">The sequence shown here is derived from an EMBL/GenBank/DDBJ whole genome shotgun (WGS) entry which is preliminary data.</text>
</comment>
<keyword evidence="2" id="KW-1185">Reference proteome</keyword>
<dbReference type="Proteomes" id="UP000225740">
    <property type="component" value="Unassembled WGS sequence"/>
</dbReference>
<dbReference type="Gene3D" id="3.80.10.10">
    <property type="entry name" value="Ribonuclease Inhibitor"/>
    <property type="match status" value="1"/>
</dbReference>
<accession>A0A2G1W5X1</accession>
<dbReference type="SUPFAM" id="SSF52047">
    <property type="entry name" value="RNI-like"/>
    <property type="match status" value="1"/>
</dbReference>
<name>A0A2G1W5X1_9BACT</name>
<proteinExistence type="predicted"/>
<gene>
    <name evidence="1" type="ORF">CEE69_15570</name>
</gene>
<sequence>MRFPEQDNDDTMTNDRDRLKLCDFTPLELETELLKPLGELKCRFAINDEGSVVKLYASKNLTDEHTQLILALPNLKAFSSTNLRPSSTGLSDAGLAALLSNPNLEEIECHGNQKVTGAFLRDMDRNSSLTRIGLPHCFIDDAGLALARDSSLTHISLRGSLISDASIDALCSMRHLKQVHVKETRVTSVGLDQLRKALPNCWIDRLDRPNDG</sequence>
<dbReference type="AlphaFoldDB" id="A0A2G1W5X1"/>